<accession>A0ABS8WGC7</accession>
<evidence type="ECO:0000313" key="3">
    <source>
        <dbReference type="Proteomes" id="UP001201273"/>
    </source>
</evidence>
<proteinExistence type="predicted"/>
<evidence type="ECO:0000313" key="2">
    <source>
        <dbReference type="EMBL" id="MCE2597422.1"/>
    </source>
</evidence>
<gene>
    <name evidence="2" type="ORF">K6Y31_21890</name>
</gene>
<dbReference type="Proteomes" id="UP001201273">
    <property type="component" value="Unassembled WGS sequence"/>
</dbReference>
<comment type="caution">
    <text evidence="2">The sequence shown here is derived from an EMBL/GenBank/DDBJ whole genome shotgun (WGS) entry which is preliminary data.</text>
</comment>
<evidence type="ECO:0000259" key="1">
    <source>
        <dbReference type="Pfam" id="PF13451"/>
    </source>
</evidence>
<dbReference type="EMBL" id="JAIMJA010000055">
    <property type="protein sequence ID" value="MCE2597422.1"/>
    <property type="molecule type" value="Genomic_DNA"/>
</dbReference>
<sequence>MDLVNHPRFKNPKNGEVKIISGDPSKQKQVTRPQRNYIEYADLKKECRKCNRYFYFFAEEQKYWYEELKFSPSADCVFCPECRQARIKVKKLQKEYELLQKNETPSDDKIRRFRIVAKTLIKLGCMKDRSKIDKLD</sequence>
<reference evidence="2 3" key="1">
    <citation type="journal article" date="2022" name="Environ. Microbiol. Rep.">
        <title>Eco-phylogenetic analyses reveal divergent evolution of vitamin B12 metabolism in the marine bacterial family 'Psychromonadaceae'.</title>
        <authorList>
            <person name="Jin X."/>
            <person name="Yang Y."/>
            <person name="Cao H."/>
            <person name="Gao B."/>
            <person name="Zhao Z."/>
        </authorList>
    </citation>
    <scope>NUCLEOTIDE SEQUENCE [LARGE SCALE GENOMIC DNA]</scope>
    <source>
        <strain evidence="2 3">MKS20</strain>
    </source>
</reference>
<keyword evidence="3" id="KW-1185">Reference proteome</keyword>
<organism evidence="2 3">
    <name type="scientific">Motilimonas cestriensis</name>
    <dbReference type="NCBI Taxonomy" id="2742685"/>
    <lineage>
        <taxon>Bacteria</taxon>
        <taxon>Pseudomonadati</taxon>
        <taxon>Pseudomonadota</taxon>
        <taxon>Gammaproteobacteria</taxon>
        <taxon>Alteromonadales</taxon>
        <taxon>Alteromonadales genera incertae sedis</taxon>
        <taxon>Motilimonas</taxon>
    </lineage>
</organism>
<feature type="domain" description="Probable zinc-binding" evidence="1">
    <location>
        <begin position="42"/>
        <end position="87"/>
    </location>
</feature>
<dbReference type="InterPro" id="IPR025306">
    <property type="entry name" value="Zn-bnd_dom_prob"/>
</dbReference>
<dbReference type="RefSeq" id="WP_233055152.1">
    <property type="nucleotide sequence ID" value="NZ_CP170335.1"/>
</dbReference>
<name>A0ABS8WGC7_9GAMM</name>
<protein>
    <submittedName>
        <fullName evidence="2">Zinc-ribbon domain-containing protein</fullName>
    </submittedName>
</protein>
<dbReference type="Pfam" id="PF13451">
    <property type="entry name" value="zf_Tbcl"/>
    <property type="match status" value="1"/>
</dbReference>